<keyword evidence="1" id="KW-0812">Transmembrane</keyword>
<gene>
    <name evidence="2" type="ORF">GCN75_14080</name>
</gene>
<comment type="caution">
    <text evidence="2">The sequence shown here is derived from an EMBL/GenBank/DDBJ whole genome shotgun (WGS) entry which is preliminary data.</text>
</comment>
<evidence type="ECO:0000313" key="3">
    <source>
        <dbReference type="Proteomes" id="UP000468717"/>
    </source>
</evidence>
<proteinExistence type="predicted"/>
<dbReference type="PANTHER" id="PTHR36974">
    <property type="entry name" value="MEMBRANE PROTEIN-RELATED"/>
    <property type="match status" value="1"/>
</dbReference>
<sequence length="140" mass="15302">MNSERLRPHMPTPHRQHRLPLSRCALALFFSVAGLLHFMFPAAYAGIMPPWLPAPLLLVYVSGACELAGGMGLLPVRTRRLAGIGLIALSLAVLPANVQMLLNARAAGDPAWQQALLLARLPLQAALIWWIWTVSRQAGR</sequence>
<dbReference type="Proteomes" id="UP000468717">
    <property type="component" value="Unassembled WGS sequence"/>
</dbReference>
<organism evidence="2 3">
    <name type="scientific">Janthinobacterium violaceinigrum</name>
    <dbReference type="NCBI Taxonomy" id="2654252"/>
    <lineage>
        <taxon>Bacteria</taxon>
        <taxon>Pseudomonadati</taxon>
        <taxon>Pseudomonadota</taxon>
        <taxon>Betaproteobacteria</taxon>
        <taxon>Burkholderiales</taxon>
        <taxon>Oxalobacteraceae</taxon>
        <taxon>Janthinobacterium</taxon>
    </lineage>
</organism>
<reference evidence="2 3" key="1">
    <citation type="submission" date="2019-10" db="EMBL/GenBank/DDBJ databases">
        <title>Three novel species isolated from a subtropical stream in China.</title>
        <authorList>
            <person name="Lu H."/>
        </authorList>
    </citation>
    <scope>NUCLEOTIDE SEQUENCE [LARGE SCALE GENOMIC DNA]</scope>
    <source>
        <strain evidence="2 3">FT13W</strain>
    </source>
</reference>
<accession>A0A6I1I3U8</accession>
<evidence type="ECO:0000313" key="2">
    <source>
        <dbReference type="EMBL" id="KAB8064309.1"/>
    </source>
</evidence>
<evidence type="ECO:0000256" key="1">
    <source>
        <dbReference type="SAM" id="Phobius"/>
    </source>
</evidence>
<protein>
    <submittedName>
        <fullName evidence="2">DoxX family membrane protein</fullName>
    </submittedName>
</protein>
<keyword evidence="1" id="KW-0472">Membrane</keyword>
<feature type="transmembrane region" description="Helical" evidence="1">
    <location>
        <begin position="55"/>
        <end position="74"/>
    </location>
</feature>
<dbReference type="AlphaFoldDB" id="A0A6I1I3U8"/>
<dbReference type="PANTHER" id="PTHR36974:SF1">
    <property type="entry name" value="DOXX FAMILY MEMBRANE PROTEIN"/>
    <property type="match status" value="1"/>
</dbReference>
<keyword evidence="3" id="KW-1185">Reference proteome</keyword>
<name>A0A6I1I3U8_9BURK</name>
<keyword evidence="1" id="KW-1133">Transmembrane helix</keyword>
<feature type="transmembrane region" description="Helical" evidence="1">
    <location>
        <begin position="114"/>
        <end position="132"/>
    </location>
</feature>
<dbReference type="EMBL" id="WFLI01000014">
    <property type="protein sequence ID" value="KAB8064309.1"/>
    <property type="molecule type" value="Genomic_DNA"/>
</dbReference>
<feature type="transmembrane region" description="Helical" evidence="1">
    <location>
        <begin position="81"/>
        <end position="102"/>
    </location>
</feature>